<evidence type="ECO:0008006" key="3">
    <source>
        <dbReference type="Google" id="ProtNLM"/>
    </source>
</evidence>
<evidence type="ECO:0000256" key="1">
    <source>
        <dbReference type="SAM" id="Phobius"/>
    </source>
</evidence>
<sequence>MIPPQTTLPPDKRLISMALLIALGVILHRVEALLPLPAPWIKLGLANIMTLLALVFLGFKEAVIVTGMRIFLGSIIGGTFLGPTFFLSFTGGLAAIGAMALVYRRAGGPFSLIGVSIVGAMAHILAITFSVYLVFIPQNAFLHLLPIFLSLALVSGILTGIAGNILSSRLTEANVTFR</sequence>
<protein>
    <recommendedName>
        <fullName evidence="3">Heptaprenyl diphosphate synthase component I</fullName>
    </recommendedName>
</protein>
<gene>
    <name evidence="2" type="ORF">MNBD_NITROSPINAE05-906</name>
</gene>
<organism evidence="2">
    <name type="scientific">hydrothermal vent metagenome</name>
    <dbReference type="NCBI Taxonomy" id="652676"/>
    <lineage>
        <taxon>unclassified sequences</taxon>
        <taxon>metagenomes</taxon>
        <taxon>ecological metagenomes</taxon>
    </lineage>
</organism>
<accession>A0A3B1DMW7</accession>
<reference evidence="2" key="1">
    <citation type="submission" date="2018-06" db="EMBL/GenBank/DDBJ databases">
        <authorList>
            <person name="Zhirakovskaya E."/>
        </authorList>
    </citation>
    <scope>NUCLEOTIDE SEQUENCE</scope>
</reference>
<evidence type="ECO:0000313" key="2">
    <source>
        <dbReference type="EMBL" id="VAX33015.1"/>
    </source>
</evidence>
<proteinExistence type="predicted"/>
<dbReference type="AlphaFoldDB" id="A0A3B1DMW7"/>
<feature type="transmembrane region" description="Helical" evidence="1">
    <location>
        <begin position="141"/>
        <end position="162"/>
    </location>
</feature>
<feature type="transmembrane region" description="Helical" evidence="1">
    <location>
        <begin position="84"/>
        <end position="103"/>
    </location>
</feature>
<keyword evidence="1" id="KW-0812">Transmembrane</keyword>
<keyword evidence="1" id="KW-1133">Transmembrane helix</keyword>
<dbReference type="Gene3D" id="1.10.1760.20">
    <property type="match status" value="1"/>
</dbReference>
<dbReference type="InterPro" id="IPR010898">
    <property type="entry name" value="Hpre_diP_synth_I"/>
</dbReference>
<dbReference type="EMBL" id="UOGG01000232">
    <property type="protein sequence ID" value="VAX33015.1"/>
    <property type="molecule type" value="Genomic_DNA"/>
</dbReference>
<name>A0A3B1DMW7_9ZZZZ</name>
<feature type="transmembrane region" description="Helical" evidence="1">
    <location>
        <begin position="48"/>
        <end position="72"/>
    </location>
</feature>
<keyword evidence="1" id="KW-0472">Membrane</keyword>
<feature type="transmembrane region" description="Helical" evidence="1">
    <location>
        <begin position="14"/>
        <end position="36"/>
    </location>
</feature>
<dbReference type="PIRSF" id="PIRSF027391">
    <property type="entry name" value="Hpre_diP_synt_I"/>
    <property type="match status" value="1"/>
</dbReference>
<feature type="transmembrane region" description="Helical" evidence="1">
    <location>
        <begin position="110"/>
        <end position="135"/>
    </location>
</feature>
<dbReference type="InterPro" id="IPR014535">
    <property type="entry name" value="Hpre_diP_synt_I"/>
</dbReference>
<dbReference type="Pfam" id="PF07456">
    <property type="entry name" value="Hpre_diP_synt_I"/>
    <property type="match status" value="1"/>
</dbReference>